<dbReference type="RefSeq" id="WP_165388952.1">
    <property type="nucleotide sequence ID" value="NZ_SGXF01000009.1"/>
</dbReference>
<keyword evidence="3" id="KW-1185">Reference proteome</keyword>
<evidence type="ECO:0000313" key="3">
    <source>
        <dbReference type="Proteomes" id="UP000292927"/>
    </source>
</evidence>
<feature type="transmembrane region" description="Helical" evidence="1">
    <location>
        <begin position="241"/>
        <end position="259"/>
    </location>
</feature>
<organism evidence="2 3">
    <name type="scientific">Cuneatibacter caecimuris</name>
    <dbReference type="NCBI Taxonomy" id="1796618"/>
    <lineage>
        <taxon>Bacteria</taxon>
        <taxon>Bacillati</taxon>
        <taxon>Bacillota</taxon>
        <taxon>Clostridia</taxon>
        <taxon>Lachnospirales</taxon>
        <taxon>Lachnospiraceae</taxon>
        <taxon>Cuneatibacter</taxon>
    </lineage>
</organism>
<feature type="transmembrane region" description="Helical" evidence="1">
    <location>
        <begin position="16"/>
        <end position="36"/>
    </location>
</feature>
<dbReference type="GO" id="GO:0005886">
    <property type="term" value="C:plasma membrane"/>
    <property type="evidence" value="ECO:0007669"/>
    <property type="project" value="UniProtKB-SubCell"/>
</dbReference>
<keyword evidence="1" id="KW-0472">Membrane</keyword>
<sequence length="446" mass="50273">MFNLIRNESEKVFRKYSTYVLIGLMALFLFGVQWLIKASSGGGDYRWYPDEASLSEEIMFYESQGMEEEARVWKFYRDNLLDSQVPADSWRLEALRISYAGGDESEIRETEAMARTGNWQGYYQRMVRQIQENSEYTEQDKEMMSYPYRYLLEHQLDPDDRPWQWDVAMQYQSNVGTVMALQKLEASGNLTDSAELEKARADAEVARYRLENDVEYVAVKGEYGYRYPRGVWDAVDSTSSIILILSSVFLLIIAGGCVSREFSSGTIKFLLINPVKRQKIFWSKYLMMLALSAVTLIAGFLLNLGAAVLIQGGQGLQATYLFFDGSAVREGSVLLICAGQYFAGAVSAIVMMSLSFMISSVLRSSAVAIGISITCLLVGSMVVEFMAELQIDWGRYLIFANTGLAEIMQGNSKFAHQSLGFALIVLALHMAAFLWIARDGFVKKEV</sequence>
<reference evidence="2 3" key="1">
    <citation type="submission" date="2019-02" db="EMBL/GenBank/DDBJ databases">
        <title>Genomic Encyclopedia of Type Strains, Phase IV (KMG-IV): sequencing the most valuable type-strain genomes for metagenomic binning, comparative biology and taxonomic classification.</title>
        <authorList>
            <person name="Goeker M."/>
        </authorList>
    </citation>
    <scope>NUCLEOTIDE SEQUENCE [LARGE SCALE GENOMIC DNA]</scope>
    <source>
        <strain evidence="2 3">DSM 29486</strain>
    </source>
</reference>
<dbReference type="Proteomes" id="UP000292927">
    <property type="component" value="Unassembled WGS sequence"/>
</dbReference>
<dbReference type="EMBL" id="SGXF01000009">
    <property type="protein sequence ID" value="RZS92350.1"/>
    <property type="molecule type" value="Genomic_DNA"/>
</dbReference>
<comment type="caution">
    <text evidence="2">The sequence shown here is derived from an EMBL/GenBank/DDBJ whole genome shotgun (WGS) entry which is preliminary data.</text>
</comment>
<evidence type="ECO:0000313" key="2">
    <source>
        <dbReference type="EMBL" id="RZS92350.1"/>
    </source>
</evidence>
<dbReference type="GO" id="GO:0140359">
    <property type="term" value="F:ABC-type transporter activity"/>
    <property type="evidence" value="ECO:0007669"/>
    <property type="project" value="InterPro"/>
</dbReference>
<dbReference type="AlphaFoldDB" id="A0A4Q7NZ71"/>
<accession>A0A4Q7NZ71</accession>
<keyword evidence="1" id="KW-1133">Transmembrane helix</keyword>
<proteinExistence type="predicted"/>
<evidence type="ECO:0000256" key="1">
    <source>
        <dbReference type="SAM" id="Phobius"/>
    </source>
</evidence>
<feature type="transmembrane region" description="Helical" evidence="1">
    <location>
        <begin position="366"/>
        <end position="387"/>
    </location>
</feature>
<feature type="transmembrane region" description="Helical" evidence="1">
    <location>
        <begin position="285"/>
        <end position="312"/>
    </location>
</feature>
<dbReference type="PANTHER" id="PTHR37305:SF1">
    <property type="entry name" value="MEMBRANE PROTEIN"/>
    <property type="match status" value="1"/>
</dbReference>
<protein>
    <submittedName>
        <fullName evidence="2">ABC-2 type transport system permease protein</fullName>
    </submittedName>
</protein>
<feature type="transmembrane region" description="Helical" evidence="1">
    <location>
        <begin position="418"/>
        <end position="437"/>
    </location>
</feature>
<feature type="transmembrane region" description="Helical" evidence="1">
    <location>
        <begin position="332"/>
        <end position="354"/>
    </location>
</feature>
<name>A0A4Q7NZ71_9FIRM</name>
<dbReference type="PANTHER" id="PTHR37305">
    <property type="entry name" value="INTEGRAL MEMBRANE PROTEIN-RELATED"/>
    <property type="match status" value="1"/>
</dbReference>
<keyword evidence="1" id="KW-0812">Transmembrane</keyword>
<dbReference type="Pfam" id="PF12679">
    <property type="entry name" value="ABC2_membrane_2"/>
    <property type="match status" value="1"/>
</dbReference>
<gene>
    <name evidence="2" type="ORF">EV209_3064</name>
</gene>